<keyword evidence="4" id="KW-1185">Reference proteome</keyword>
<dbReference type="GO" id="GO:0042626">
    <property type="term" value="F:ATPase-coupled transmembrane transporter activity"/>
    <property type="evidence" value="ECO:0007669"/>
    <property type="project" value="TreeGrafter"/>
</dbReference>
<evidence type="ECO:0000256" key="1">
    <source>
        <dbReference type="ARBA" id="ARBA00022741"/>
    </source>
</evidence>
<proteinExistence type="predicted"/>
<dbReference type="GO" id="GO:0016020">
    <property type="term" value="C:membrane"/>
    <property type="evidence" value="ECO:0007669"/>
    <property type="project" value="TreeGrafter"/>
</dbReference>
<gene>
    <name evidence="3" type="ORF">QQS21_011692</name>
</gene>
<reference evidence="3" key="1">
    <citation type="submission" date="2023-06" db="EMBL/GenBank/DDBJ databases">
        <title>Conoideocrella luteorostrata (Hypocreales: Clavicipitaceae), a potential biocontrol fungus for elongate hemlock scale in United States Christmas tree production areas.</title>
        <authorList>
            <person name="Barrett H."/>
            <person name="Lovett B."/>
            <person name="Macias A.M."/>
            <person name="Stajich J.E."/>
            <person name="Kasson M.T."/>
        </authorList>
    </citation>
    <scope>NUCLEOTIDE SEQUENCE</scope>
    <source>
        <strain evidence="3">ARSEF 14590</strain>
    </source>
</reference>
<evidence type="ECO:0000313" key="3">
    <source>
        <dbReference type="EMBL" id="KAK2590626.1"/>
    </source>
</evidence>
<evidence type="ECO:0008006" key="5">
    <source>
        <dbReference type="Google" id="ProtNLM"/>
    </source>
</evidence>
<dbReference type="InterPro" id="IPR050173">
    <property type="entry name" value="ABC_transporter_C-like"/>
</dbReference>
<name>A0AAJ0CCU8_9HYPO</name>
<organism evidence="3 4">
    <name type="scientific">Conoideocrella luteorostrata</name>
    <dbReference type="NCBI Taxonomy" id="1105319"/>
    <lineage>
        <taxon>Eukaryota</taxon>
        <taxon>Fungi</taxon>
        <taxon>Dikarya</taxon>
        <taxon>Ascomycota</taxon>
        <taxon>Pezizomycotina</taxon>
        <taxon>Sordariomycetes</taxon>
        <taxon>Hypocreomycetidae</taxon>
        <taxon>Hypocreales</taxon>
        <taxon>Clavicipitaceae</taxon>
        <taxon>Conoideocrella</taxon>
    </lineage>
</organism>
<accession>A0AAJ0CCU8</accession>
<dbReference type="AlphaFoldDB" id="A0AAJ0CCU8"/>
<dbReference type="Proteomes" id="UP001251528">
    <property type="component" value="Unassembled WGS sequence"/>
</dbReference>
<keyword evidence="2" id="KW-0067">ATP-binding</keyword>
<comment type="caution">
    <text evidence="3">The sequence shown here is derived from an EMBL/GenBank/DDBJ whole genome shotgun (WGS) entry which is preliminary data.</text>
</comment>
<protein>
    <recommendedName>
        <fullName evidence="5">ABC transporter domain-containing protein</fullName>
    </recommendedName>
</protein>
<sequence length="217" mass="24411">MLTENVVQARRMLHRSPSTKFRYKYRPQGDNSRANRGKSSLILTPLNFLDYAGVIGIDGVDLSEIPRQHLRSYITKISQDLVELPGTVRYNLLPVPGTESADSELVDKVATNVILRREGLLDYINQRGGLDAPSLTWASLMARSNCWPLHERCCTRSKKGSKILLVDEATSSMDAETARTMEHVLDDVFGDCTRIVMSHRPEMVQNSDFIVTMQDGK</sequence>
<dbReference type="PANTHER" id="PTHR24223">
    <property type="entry name" value="ATP-BINDING CASSETTE SUB-FAMILY C"/>
    <property type="match status" value="1"/>
</dbReference>
<dbReference type="GO" id="GO:0005524">
    <property type="term" value="F:ATP binding"/>
    <property type="evidence" value="ECO:0007669"/>
    <property type="project" value="UniProtKB-KW"/>
</dbReference>
<evidence type="ECO:0000256" key="2">
    <source>
        <dbReference type="ARBA" id="ARBA00022840"/>
    </source>
</evidence>
<keyword evidence="1" id="KW-0547">Nucleotide-binding</keyword>
<dbReference type="Gene3D" id="3.40.50.300">
    <property type="entry name" value="P-loop containing nucleotide triphosphate hydrolases"/>
    <property type="match status" value="1"/>
</dbReference>
<dbReference type="PANTHER" id="PTHR24223:SF399">
    <property type="entry name" value="ABC TRANSPORTER ATNG"/>
    <property type="match status" value="1"/>
</dbReference>
<dbReference type="SUPFAM" id="SSF52540">
    <property type="entry name" value="P-loop containing nucleoside triphosphate hydrolases"/>
    <property type="match status" value="1"/>
</dbReference>
<dbReference type="InterPro" id="IPR027417">
    <property type="entry name" value="P-loop_NTPase"/>
</dbReference>
<dbReference type="EMBL" id="JASWJB010000415">
    <property type="protein sequence ID" value="KAK2590626.1"/>
    <property type="molecule type" value="Genomic_DNA"/>
</dbReference>
<evidence type="ECO:0000313" key="4">
    <source>
        <dbReference type="Proteomes" id="UP001251528"/>
    </source>
</evidence>